<proteinExistence type="predicted"/>
<accession>A0A1I8F6W7</accession>
<name>A0A1I8F6W7_9PLAT</name>
<sequence>YQPGSNPLKSGATGRLLFEAVKLSGGASEVSAQPQALCQVVTLATLNWSDISVSASVLVPSVNSTTGIFVAARIDKGGCAQTKKIKGGSFCLWLRCLGEVDAEFAERQVHGKDWKPNCRELGDAALASTPSTGFAGLGSENFGLACFANLSISSANSLPAKDDAQLKYKSAEQAAVVPMIRLVEAQRIDNFDHL</sequence>
<protein>
    <submittedName>
        <fullName evidence="3">REJ domain-containing protein</fullName>
    </submittedName>
</protein>
<evidence type="ECO:0000313" key="3">
    <source>
        <dbReference type="WBParaSite" id="maker-unitig_22956-snap-gene-0.1-mRNA-1"/>
    </source>
</evidence>
<dbReference type="Pfam" id="PF21708">
    <property type="entry name" value="Glyco_hydro_59_C"/>
    <property type="match status" value="1"/>
</dbReference>
<dbReference type="Proteomes" id="UP000095280">
    <property type="component" value="Unplaced"/>
</dbReference>
<dbReference type="AlphaFoldDB" id="A0A1I8F6W7"/>
<dbReference type="WBParaSite" id="maker-unitig_22956-snap-gene-0.1-mRNA-1">
    <property type="protein sequence ID" value="maker-unitig_22956-snap-gene-0.1-mRNA-1"/>
    <property type="gene ID" value="maker-unitig_22956-snap-gene-0.1"/>
</dbReference>
<dbReference type="InterPro" id="IPR049162">
    <property type="entry name" value="GH59_C"/>
</dbReference>
<evidence type="ECO:0000259" key="1">
    <source>
        <dbReference type="Pfam" id="PF21708"/>
    </source>
</evidence>
<feature type="domain" description="Glycosyl hydrolase family 59 C-terminal lectin" evidence="1">
    <location>
        <begin position="44"/>
        <end position="82"/>
    </location>
</feature>
<reference evidence="3" key="1">
    <citation type="submission" date="2016-11" db="UniProtKB">
        <authorList>
            <consortium name="WormBaseParasite"/>
        </authorList>
    </citation>
    <scope>IDENTIFICATION</scope>
</reference>
<organism evidence="2 3">
    <name type="scientific">Macrostomum lignano</name>
    <dbReference type="NCBI Taxonomy" id="282301"/>
    <lineage>
        <taxon>Eukaryota</taxon>
        <taxon>Metazoa</taxon>
        <taxon>Spiralia</taxon>
        <taxon>Lophotrochozoa</taxon>
        <taxon>Platyhelminthes</taxon>
        <taxon>Rhabditophora</taxon>
        <taxon>Macrostomorpha</taxon>
        <taxon>Macrostomida</taxon>
        <taxon>Macrostomidae</taxon>
        <taxon>Macrostomum</taxon>
    </lineage>
</organism>
<evidence type="ECO:0000313" key="2">
    <source>
        <dbReference type="Proteomes" id="UP000095280"/>
    </source>
</evidence>
<keyword evidence="2" id="KW-1185">Reference proteome</keyword>